<reference evidence="4" key="1">
    <citation type="submission" date="2016-11" db="UniProtKB">
        <authorList>
            <consortium name="WormBaseParasite"/>
        </authorList>
    </citation>
    <scope>IDENTIFICATION</scope>
</reference>
<accession>A0A1I8H7J4</accession>
<evidence type="ECO:0000313" key="3">
    <source>
        <dbReference type="Proteomes" id="UP000095280"/>
    </source>
</evidence>
<feature type="compositionally biased region" description="Pro residues" evidence="2">
    <location>
        <begin position="682"/>
        <end position="700"/>
    </location>
</feature>
<organism evidence="3 4">
    <name type="scientific">Macrostomum lignano</name>
    <dbReference type="NCBI Taxonomy" id="282301"/>
    <lineage>
        <taxon>Eukaryota</taxon>
        <taxon>Metazoa</taxon>
        <taxon>Spiralia</taxon>
        <taxon>Lophotrochozoa</taxon>
        <taxon>Platyhelminthes</taxon>
        <taxon>Rhabditophora</taxon>
        <taxon>Macrostomorpha</taxon>
        <taxon>Macrostomida</taxon>
        <taxon>Macrostomidae</taxon>
        <taxon>Macrostomum</taxon>
    </lineage>
</organism>
<feature type="compositionally biased region" description="Basic and acidic residues" evidence="2">
    <location>
        <begin position="422"/>
        <end position="439"/>
    </location>
</feature>
<dbReference type="WBParaSite" id="maker-uti_cns_0004823-snap-gene-0.12-mRNA-1">
    <property type="protein sequence ID" value="maker-uti_cns_0004823-snap-gene-0.12-mRNA-1"/>
    <property type="gene ID" value="maker-uti_cns_0004823-snap-gene-0.12"/>
</dbReference>
<dbReference type="Proteomes" id="UP000095280">
    <property type="component" value="Unplaced"/>
</dbReference>
<feature type="region of interest" description="Disordered" evidence="2">
    <location>
        <begin position="675"/>
        <end position="706"/>
    </location>
</feature>
<keyword evidence="3" id="KW-1185">Reference proteome</keyword>
<dbReference type="PANTHER" id="PTHR47357:SF1">
    <property type="entry name" value="SPINDLE POLE BODY COMPONENT 110"/>
    <property type="match status" value="1"/>
</dbReference>
<protein>
    <submittedName>
        <fullName evidence="4">Kinesin motor domain-containing protein</fullName>
    </submittedName>
</protein>
<feature type="compositionally biased region" description="Basic and acidic residues" evidence="2">
    <location>
        <begin position="447"/>
        <end position="510"/>
    </location>
</feature>
<name>A0A1I8H7J4_9PLAT</name>
<dbReference type="PANTHER" id="PTHR47357">
    <property type="entry name" value="COP1-INTERACTIVE PROTEIN 1"/>
    <property type="match status" value="1"/>
</dbReference>
<dbReference type="GO" id="GO:0005200">
    <property type="term" value="F:structural constituent of cytoskeleton"/>
    <property type="evidence" value="ECO:0007669"/>
    <property type="project" value="TreeGrafter"/>
</dbReference>
<feature type="region of interest" description="Disordered" evidence="2">
    <location>
        <begin position="283"/>
        <end position="305"/>
    </location>
</feature>
<feature type="coiled-coil region" evidence="1">
    <location>
        <begin position="142"/>
        <end position="176"/>
    </location>
</feature>
<sequence>MVLPIVQVAKLEHENASLCGRISRMEEEEFIGLELQAAEVAAAALESSQREDIGGSDIFGRPTVLSPKADAESLATPVVAVQADSAADEARQLARRVVDLERQLVASTQTEAAADLAEAPLVLADAQVQTEIPRDSPWEASLEKAESRANEAAQYASELEQRLIAAEARAVEAELVAAEAAQGAKPAAAGGEALDMQVFGIEADESGAGDTEQSVGNAESRIEQAELRAKEAEARLTYFQTRATEAEALVIEERKRAKEAEARNAEAETRAKEAEALILEERGRTSEAVERATEATNRSLESETRALEAEARLTSLETSVSEAEDLVIEERKRAAEAETRATEAETRATKAETRVTEAEALIIEEQKRATEAETRAAEVETRVTVAESRAEEAEKRAVEAETCAEKAEALVIEERKRAKEIQNRLLESETRASEAESRLTELQTDVMKAETRATEAEARLTESETRAKEIEARTSEAEQRATEAEQRATEADNRATEAEQRLAEAEKRATDAGSDASGSPNKSDATLIPATEEQQRRLAWTEARLLDAEARAAAAAEESDSMHARFTELAAAEAELRNELANLRPLLEASGLEAIRLQEENAKLIAELEEFRERTSKYWSEGRRGVINSEVLRLQSELDEALGQLSRERADRAQLMSLAEEENARLLAQLEQLESARSAAAAPPPAPTPPPPPPPQPQPSKPSVRTACTQTFAGSEWIVKVSSSTITCPELRRLQLDETCLHSAVQTERVAATSLDAPADVECQTAIDSLELHRLEGLAARLTDSEAAAAGLESRLAEASEQLLAERRRVAAAFNDIAALYELSDARKRERDRMAANYSRAHRLCRRAIAKASNLKAKLQVQLAEGRTMSLADYHQLFKAEDCGGDNAELHRELADATDALADLRRALDKRDYSDEAGETDYRALLMTVLQAISCRDQGVRVDLFLSLDSAVKSDERQADLRRAFYDAVEAVSGAEYELRRLNDKIESLKSELNQVAAMPDEIDSSAASKATG</sequence>
<proteinExistence type="predicted"/>
<feature type="coiled-coil region" evidence="1">
    <location>
        <begin position="83"/>
        <end position="110"/>
    </location>
</feature>
<evidence type="ECO:0000256" key="1">
    <source>
        <dbReference type="SAM" id="Coils"/>
    </source>
</evidence>
<keyword evidence="1" id="KW-0175">Coiled coil</keyword>
<feature type="coiled-coil region" evidence="1">
    <location>
        <begin position="972"/>
        <end position="999"/>
    </location>
</feature>
<feature type="compositionally biased region" description="Basic and acidic residues" evidence="2">
    <location>
        <begin position="283"/>
        <end position="293"/>
    </location>
</feature>
<feature type="coiled-coil region" evidence="1">
    <location>
        <begin position="782"/>
        <end position="809"/>
    </location>
</feature>
<feature type="region of interest" description="Disordered" evidence="2">
    <location>
        <begin position="422"/>
        <end position="531"/>
    </location>
</feature>
<dbReference type="AlphaFoldDB" id="A0A1I8H7J4"/>
<dbReference type="GO" id="GO:0005856">
    <property type="term" value="C:cytoskeleton"/>
    <property type="evidence" value="ECO:0007669"/>
    <property type="project" value="TreeGrafter"/>
</dbReference>
<evidence type="ECO:0000256" key="2">
    <source>
        <dbReference type="SAM" id="MobiDB-lite"/>
    </source>
</evidence>
<dbReference type="Gene3D" id="1.20.5.340">
    <property type="match status" value="1"/>
</dbReference>
<feature type="region of interest" description="Disordered" evidence="2">
    <location>
        <begin position="366"/>
        <end position="385"/>
    </location>
</feature>
<evidence type="ECO:0000313" key="4">
    <source>
        <dbReference type="WBParaSite" id="maker-uti_cns_0004823-snap-gene-0.12-mRNA-1"/>
    </source>
</evidence>
<feature type="compositionally biased region" description="Basic and acidic residues" evidence="2">
    <location>
        <begin position="366"/>
        <end position="381"/>
    </location>
</feature>